<protein>
    <submittedName>
        <fullName evidence="5">TOG domain-containing protein</fullName>
    </submittedName>
</protein>
<proteinExistence type="predicted"/>
<dbReference type="EMBL" id="UYWY01002164">
    <property type="protein sequence ID" value="VDM27774.1"/>
    <property type="molecule type" value="Genomic_DNA"/>
</dbReference>
<dbReference type="PANTHER" id="PTHR10648:SF4">
    <property type="entry name" value="PROTEIN PHOSPHATASE 2 (FORMERLY 2A), REGULATORY SUBUNIT A, BETA ISOFORM-RELATED"/>
    <property type="match status" value="1"/>
</dbReference>
<dbReference type="SUPFAM" id="SSF48371">
    <property type="entry name" value="ARM repeat"/>
    <property type="match status" value="1"/>
</dbReference>
<keyword evidence="1" id="KW-0677">Repeat</keyword>
<dbReference type="InterPro" id="IPR016024">
    <property type="entry name" value="ARM-type_fold"/>
</dbReference>
<dbReference type="InterPro" id="IPR021133">
    <property type="entry name" value="HEAT_type_2"/>
</dbReference>
<organism evidence="4 5">
    <name type="scientific">Toxocara canis</name>
    <name type="common">Canine roundworm</name>
    <dbReference type="NCBI Taxonomy" id="6265"/>
    <lineage>
        <taxon>Eukaryota</taxon>
        <taxon>Metazoa</taxon>
        <taxon>Ecdysozoa</taxon>
        <taxon>Nematoda</taxon>
        <taxon>Chromadorea</taxon>
        <taxon>Rhabditida</taxon>
        <taxon>Spirurina</taxon>
        <taxon>Ascaridomorpha</taxon>
        <taxon>Ascaridoidea</taxon>
        <taxon>Toxocaridae</taxon>
        <taxon>Toxocara</taxon>
    </lineage>
</organism>
<name>A0A183U199_TOXCA</name>
<dbReference type="GO" id="GO:0000159">
    <property type="term" value="C:protein phosphatase type 2A complex"/>
    <property type="evidence" value="ECO:0007669"/>
    <property type="project" value="TreeGrafter"/>
</dbReference>
<reference evidence="5" key="1">
    <citation type="submission" date="2016-06" db="UniProtKB">
        <authorList>
            <consortium name="WormBaseParasite"/>
        </authorList>
    </citation>
    <scope>IDENTIFICATION</scope>
</reference>
<evidence type="ECO:0000313" key="5">
    <source>
        <dbReference type="WBParaSite" id="TCNE_0000226901-mRNA-1"/>
    </source>
</evidence>
<dbReference type="AlphaFoldDB" id="A0A183U199"/>
<dbReference type="Pfam" id="PF02985">
    <property type="entry name" value="HEAT"/>
    <property type="match status" value="2"/>
</dbReference>
<dbReference type="Proteomes" id="UP000050794">
    <property type="component" value="Unassembled WGS sequence"/>
</dbReference>
<dbReference type="InterPro" id="IPR051023">
    <property type="entry name" value="PP2A_Regulatory_Subunit_A"/>
</dbReference>
<evidence type="ECO:0000256" key="2">
    <source>
        <dbReference type="PROSITE-ProRule" id="PRU00103"/>
    </source>
</evidence>
<dbReference type="GO" id="GO:0005634">
    <property type="term" value="C:nucleus"/>
    <property type="evidence" value="ECO:0007669"/>
    <property type="project" value="TreeGrafter"/>
</dbReference>
<evidence type="ECO:0000313" key="4">
    <source>
        <dbReference type="Proteomes" id="UP000050794"/>
    </source>
</evidence>
<sequence length="232" mass="25903">MCLCKPCVRRKTAVIQVNNVIGASQLSQSLLPAIVELAEDSKWRVRLAIVDFMPLLAAQLGQEFFDDKLLPLCMAWLTDHVYAIREAATGILKQLTEKFGADWALKQVIVLAKDSNYLRRMACLFCFNTLCEAIGPDNTLKEILPVVQQLSEDHVPNVRFNVAKTLLRIGRVIDQGSINTHVKPLLAKMCNDGEFDVRYFADETRMVVELPLRTREDLGSILGCFPNGSPAG</sequence>
<dbReference type="InterPro" id="IPR011989">
    <property type="entry name" value="ARM-like"/>
</dbReference>
<dbReference type="WBParaSite" id="TCNE_0000226901-mRNA-1">
    <property type="protein sequence ID" value="TCNE_0000226901-mRNA-1"/>
    <property type="gene ID" value="TCNE_0000226901"/>
</dbReference>
<accession>A0A183U199</accession>
<dbReference type="PANTHER" id="PTHR10648">
    <property type="entry name" value="SERINE/THREONINE-PROTEIN PHOSPHATASE PP2A 65 KDA REGULATORY SUBUNIT"/>
    <property type="match status" value="1"/>
</dbReference>
<evidence type="ECO:0000313" key="3">
    <source>
        <dbReference type="EMBL" id="VDM27774.1"/>
    </source>
</evidence>
<dbReference type="PROSITE" id="PS50077">
    <property type="entry name" value="HEAT_REPEAT"/>
    <property type="match status" value="2"/>
</dbReference>
<dbReference type="InterPro" id="IPR000357">
    <property type="entry name" value="HEAT"/>
</dbReference>
<feature type="repeat" description="HEAT" evidence="2">
    <location>
        <begin position="143"/>
        <end position="181"/>
    </location>
</feature>
<dbReference type="GO" id="GO:0019888">
    <property type="term" value="F:protein phosphatase regulator activity"/>
    <property type="evidence" value="ECO:0007669"/>
    <property type="project" value="TreeGrafter"/>
</dbReference>
<dbReference type="GO" id="GO:0005829">
    <property type="term" value="C:cytosol"/>
    <property type="evidence" value="ECO:0007669"/>
    <property type="project" value="TreeGrafter"/>
</dbReference>
<gene>
    <name evidence="3" type="ORF">TCNE_LOCUS2268</name>
</gene>
<keyword evidence="4" id="KW-1185">Reference proteome</keyword>
<evidence type="ECO:0000256" key="1">
    <source>
        <dbReference type="ARBA" id="ARBA00022737"/>
    </source>
</evidence>
<reference evidence="3 4" key="2">
    <citation type="submission" date="2018-11" db="EMBL/GenBank/DDBJ databases">
        <authorList>
            <consortium name="Pathogen Informatics"/>
        </authorList>
    </citation>
    <scope>NUCLEOTIDE SEQUENCE [LARGE SCALE GENOMIC DNA]</scope>
</reference>
<dbReference type="Gene3D" id="1.25.10.10">
    <property type="entry name" value="Leucine-rich Repeat Variant"/>
    <property type="match status" value="1"/>
</dbReference>
<feature type="repeat" description="HEAT" evidence="2">
    <location>
        <begin position="30"/>
        <end position="68"/>
    </location>
</feature>